<dbReference type="SUPFAM" id="SSF63380">
    <property type="entry name" value="Riboflavin synthase domain-like"/>
    <property type="match status" value="1"/>
</dbReference>
<dbReference type="Pfam" id="PF00111">
    <property type="entry name" value="Fer2"/>
    <property type="match status" value="1"/>
</dbReference>
<dbReference type="PRINTS" id="PR00409">
    <property type="entry name" value="PHDIOXRDTASE"/>
</dbReference>
<dbReference type="Pfam" id="PF00175">
    <property type="entry name" value="NAD_binding_1"/>
    <property type="match status" value="1"/>
</dbReference>
<reference evidence="2" key="2">
    <citation type="submission" date="2023-06" db="EMBL/GenBank/DDBJ databases">
        <authorList>
            <person name="Lucena T."/>
            <person name="Sun Q."/>
        </authorList>
    </citation>
    <scope>NUCLEOTIDE SEQUENCE</scope>
    <source>
        <strain evidence="2">CECT 7703</strain>
    </source>
</reference>
<dbReference type="Gene3D" id="3.40.50.80">
    <property type="entry name" value="Nucleotide-binding domain of ferredoxin-NADP reductase (FNR) module"/>
    <property type="match status" value="1"/>
</dbReference>
<dbReference type="Pfam" id="PF00970">
    <property type="entry name" value="FAD_binding_6"/>
    <property type="match status" value="1"/>
</dbReference>
<dbReference type="Proteomes" id="UP001180081">
    <property type="component" value="Unassembled WGS sequence"/>
</dbReference>
<dbReference type="EMBL" id="JAUFPU010000002">
    <property type="protein sequence ID" value="MDN3575645.1"/>
    <property type="molecule type" value="Genomic_DNA"/>
</dbReference>
<dbReference type="InterPro" id="IPR008333">
    <property type="entry name" value="Cbr1-like_FAD-bd_dom"/>
</dbReference>
<evidence type="ECO:0000313" key="2">
    <source>
        <dbReference type="EMBL" id="MDN3575645.1"/>
    </source>
</evidence>
<dbReference type="InterPro" id="IPR050415">
    <property type="entry name" value="MRET"/>
</dbReference>
<dbReference type="InterPro" id="IPR001041">
    <property type="entry name" value="2Fe-2S_ferredoxin-type"/>
</dbReference>
<dbReference type="SUPFAM" id="SSF52343">
    <property type="entry name" value="Ferredoxin reductase-like, C-terminal NADP-linked domain"/>
    <property type="match status" value="1"/>
</dbReference>
<dbReference type="PROSITE" id="PS51384">
    <property type="entry name" value="FAD_FR"/>
    <property type="match status" value="1"/>
</dbReference>
<dbReference type="SUPFAM" id="SSF54292">
    <property type="entry name" value="2Fe-2S ferredoxin-like"/>
    <property type="match status" value="1"/>
</dbReference>
<dbReference type="Gene3D" id="2.40.30.10">
    <property type="entry name" value="Translation factors"/>
    <property type="match status" value="1"/>
</dbReference>
<dbReference type="PANTHER" id="PTHR47354">
    <property type="entry name" value="NADH OXIDOREDUCTASE HCR"/>
    <property type="match status" value="1"/>
</dbReference>
<evidence type="ECO:0000259" key="1">
    <source>
        <dbReference type="PROSITE" id="PS51384"/>
    </source>
</evidence>
<sequence length="361" mass="39754">MPLIPAALVNLALPLTRPLAAFLREDVFDYYGRLLHPQLQLRRVFARLKARRLEGEATVVLTLSPSRNWRGFRAGQHVAVTLEKDGVRHTRRYSPMRAANGRIEIAIKRLKEGLVSSLLHEEADSIGYLEIGQAEGDFVLPDTLPPRLLFLAAGSGITPILAMLRELKARGYQGELNLLYYGRQRNQMAYLDELRAYPGLHLHVCLTGEQAQAGEQAGRFSAAQLDALVPKAEGSAVFACGSHGFTEAVQAVWQQRGWQGLACESFTPPTWHLEDDKPVTLTFARARRQLAGRTGGTLLEQAEAHGLKPASGCRMGICNTCTCQKREGAVRDLRTGEISTKPDETIRLCITAPVGNVVLDL</sequence>
<dbReference type="InterPro" id="IPR017938">
    <property type="entry name" value="Riboflavin_synthase-like_b-brl"/>
</dbReference>
<dbReference type="Gene3D" id="3.10.20.30">
    <property type="match status" value="1"/>
</dbReference>
<organism evidence="2 3">
    <name type="scientific">Chitinimonas viridis</name>
    <dbReference type="NCBI Taxonomy" id="664880"/>
    <lineage>
        <taxon>Bacteria</taxon>
        <taxon>Pseudomonadati</taxon>
        <taxon>Pseudomonadota</taxon>
        <taxon>Betaproteobacteria</taxon>
        <taxon>Neisseriales</taxon>
        <taxon>Chitinibacteraceae</taxon>
        <taxon>Chitinimonas</taxon>
    </lineage>
</organism>
<reference evidence="2" key="1">
    <citation type="journal article" date="2014" name="Int. J. Syst. Evol. Microbiol.">
        <title>Complete genome of a new Firmicutes species belonging to the dominant human colonic microbiota ('Ruminococcus bicirculans') reveals two chromosomes and a selective capacity to utilize plant glucans.</title>
        <authorList>
            <consortium name="NISC Comparative Sequencing Program"/>
            <person name="Wegmann U."/>
            <person name="Louis P."/>
            <person name="Goesmann A."/>
            <person name="Henrissat B."/>
            <person name="Duncan S.H."/>
            <person name="Flint H.J."/>
        </authorList>
    </citation>
    <scope>NUCLEOTIDE SEQUENCE</scope>
    <source>
        <strain evidence="2">CECT 7703</strain>
    </source>
</reference>
<dbReference type="CDD" id="cd06216">
    <property type="entry name" value="FNR_iron_sulfur_binding_2"/>
    <property type="match status" value="1"/>
</dbReference>
<protein>
    <submittedName>
        <fullName evidence="2">Ferredoxin reductase</fullName>
    </submittedName>
</protein>
<name>A0ABT8B1P7_9NEIS</name>
<dbReference type="InterPro" id="IPR017927">
    <property type="entry name" value="FAD-bd_FR_type"/>
</dbReference>
<comment type="caution">
    <text evidence="2">The sequence shown here is derived from an EMBL/GenBank/DDBJ whole genome shotgun (WGS) entry which is preliminary data.</text>
</comment>
<feature type="domain" description="FAD-binding FR-type" evidence="1">
    <location>
        <begin position="41"/>
        <end position="141"/>
    </location>
</feature>
<evidence type="ECO:0000313" key="3">
    <source>
        <dbReference type="Proteomes" id="UP001180081"/>
    </source>
</evidence>
<dbReference type="InterPro" id="IPR001433">
    <property type="entry name" value="OxRdtase_FAD/NAD-bd"/>
</dbReference>
<gene>
    <name evidence="2" type="ORF">QWZ03_02525</name>
</gene>
<dbReference type="RefSeq" id="WP_290331284.1">
    <property type="nucleotide sequence ID" value="NZ_JAUFPU010000002.1"/>
</dbReference>
<proteinExistence type="predicted"/>
<keyword evidence="3" id="KW-1185">Reference proteome</keyword>
<dbReference type="InterPro" id="IPR036010">
    <property type="entry name" value="2Fe-2S_ferredoxin-like_sf"/>
</dbReference>
<dbReference type="InterPro" id="IPR039261">
    <property type="entry name" value="FNR_nucleotide-bd"/>
</dbReference>
<dbReference type="InterPro" id="IPR012675">
    <property type="entry name" value="Beta-grasp_dom_sf"/>
</dbReference>
<dbReference type="PANTHER" id="PTHR47354:SF3">
    <property type="entry name" value="OXIDOREDUCTASE-RELATED"/>
    <property type="match status" value="1"/>
</dbReference>
<accession>A0ABT8B1P7</accession>
<dbReference type="CDD" id="cd00207">
    <property type="entry name" value="fer2"/>
    <property type="match status" value="1"/>
</dbReference>